<keyword evidence="7" id="KW-1185">Reference proteome</keyword>
<protein>
    <recommendedName>
        <fullName evidence="5">SF3 helicase domain-containing protein</fullName>
    </recommendedName>
</protein>
<feature type="domain" description="SF3 helicase" evidence="5">
    <location>
        <begin position="246"/>
        <end position="405"/>
    </location>
</feature>
<dbReference type="InterPro" id="IPR051620">
    <property type="entry name" value="ORF904-like_C"/>
</dbReference>
<evidence type="ECO:0000256" key="2">
    <source>
        <dbReference type="ARBA" id="ARBA00022801"/>
    </source>
</evidence>
<feature type="compositionally biased region" description="Low complexity" evidence="4">
    <location>
        <begin position="20"/>
        <end position="31"/>
    </location>
</feature>
<dbReference type="EMBL" id="PDNU01000036">
    <property type="protein sequence ID" value="PHK93807.1"/>
    <property type="molecule type" value="Genomic_DNA"/>
</dbReference>
<accession>A0A2C7AB05</accession>
<keyword evidence="3" id="KW-0067">ATP-binding</keyword>
<dbReference type="PANTHER" id="PTHR35372:SF2">
    <property type="entry name" value="SF3 HELICASE DOMAIN-CONTAINING PROTEIN"/>
    <property type="match status" value="1"/>
</dbReference>
<dbReference type="AlphaFoldDB" id="A0A2C7AB05"/>
<evidence type="ECO:0000313" key="7">
    <source>
        <dbReference type="Proteomes" id="UP000223527"/>
    </source>
</evidence>
<comment type="caution">
    <text evidence="6">The sequence shown here is derived from an EMBL/GenBank/DDBJ whole genome shotgun (WGS) entry which is preliminary data.</text>
</comment>
<dbReference type="Pfam" id="PF08706">
    <property type="entry name" value="D5_N"/>
    <property type="match status" value="1"/>
</dbReference>
<dbReference type="InterPro" id="IPR045455">
    <property type="entry name" value="NrS-1_pol-like_helicase"/>
</dbReference>
<dbReference type="OrthoDB" id="9763644at2"/>
<dbReference type="PANTHER" id="PTHR35372">
    <property type="entry name" value="ATP BINDING PROTEIN-RELATED"/>
    <property type="match status" value="1"/>
</dbReference>
<evidence type="ECO:0000313" key="6">
    <source>
        <dbReference type="EMBL" id="PHK93807.1"/>
    </source>
</evidence>
<evidence type="ECO:0000256" key="4">
    <source>
        <dbReference type="SAM" id="MobiDB-lite"/>
    </source>
</evidence>
<sequence length="543" mass="60498">MAAAGQEEPRPRPAQKKASGSRTGSGDGSRSAKAFKLAAQIRRGGGDFPAFLEALDADPHTAAWKAEKGEADGGRELRRAWERASASVEQDVLLTEHGVAVAFTNRFRDRLRYCHDAGSWYEWTGTHWRQDRKHAAFSFARELVSQANREAEFKTQAITGKASFAGGVEKFAQRDPAHAVTVEDWDQDPFLLATPGGTVDLRTGKMRAARPGDMMTRVTAVAPAPLGTDAPIWRAFLLQATKGDHQLIGFLKRWFGYCLTGSTREHALFFGYGPGGNGKSVILNTMSRIMGDYAVVAAMETFTASHGDKHPTDLAMLRGARLVTATETEEGRAWAESRIKQMTGGDPVSARFMRQDFFTYRPQFKITIAGNNKPVLRNVDEAARRRFNIVPFLYKPAQKDLDLEAKLEAEWPAILAWMIDGCLAWQADGLTKPDVVNAATAEYFEAQDHFSRWLAECCDLRPEASVRPGQLLTSFNQWCERNGEQASDNRKLRGMLERTPGLRYRTVKGYPFVRGIYLLSEAELRQRQQEAAHHPQGEEGEGW</sequence>
<proteinExistence type="predicted"/>
<dbReference type="NCBIfam" id="NF011296">
    <property type="entry name" value="PRK14709.1"/>
    <property type="match status" value="1"/>
</dbReference>
<evidence type="ECO:0000256" key="3">
    <source>
        <dbReference type="ARBA" id="ARBA00022840"/>
    </source>
</evidence>
<evidence type="ECO:0000256" key="1">
    <source>
        <dbReference type="ARBA" id="ARBA00022741"/>
    </source>
</evidence>
<organism evidence="6 7">
    <name type="scientific">Teichococcus rhizosphaerae</name>
    <dbReference type="NCBI Taxonomy" id="1335062"/>
    <lineage>
        <taxon>Bacteria</taxon>
        <taxon>Pseudomonadati</taxon>
        <taxon>Pseudomonadota</taxon>
        <taxon>Alphaproteobacteria</taxon>
        <taxon>Acetobacterales</taxon>
        <taxon>Roseomonadaceae</taxon>
        <taxon>Roseomonas</taxon>
    </lineage>
</organism>
<dbReference type="InterPro" id="IPR014818">
    <property type="entry name" value="Phage/plasmid_primase_P4_C"/>
</dbReference>
<dbReference type="InterPro" id="IPR027417">
    <property type="entry name" value="P-loop_NTPase"/>
</dbReference>
<dbReference type="NCBIfam" id="TIGR01613">
    <property type="entry name" value="primase_Cterm"/>
    <property type="match status" value="1"/>
</dbReference>
<dbReference type="SMART" id="SM00885">
    <property type="entry name" value="D5_N"/>
    <property type="match status" value="1"/>
</dbReference>
<dbReference type="InterPro" id="IPR014015">
    <property type="entry name" value="Helicase_SF3_DNA-vir"/>
</dbReference>
<dbReference type="InterPro" id="IPR006500">
    <property type="entry name" value="Helicase_put_C_phage/plasmid"/>
</dbReference>
<dbReference type="Gene3D" id="3.40.50.300">
    <property type="entry name" value="P-loop containing nucleotide triphosphate hydrolases"/>
    <property type="match status" value="1"/>
</dbReference>
<keyword evidence="2" id="KW-0378">Hydrolase</keyword>
<gene>
    <name evidence="6" type="ORF">CR162_16895</name>
</gene>
<dbReference type="Pfam" id="PF19263">
    <property type="entry name" value="DUF5906"/>
    <property type="match status" value="1"/>
</dbReference>
<keyword evidence="1" id="KW-0547">Nucleotide-binding</keyword>
<dbReference type="PROSITE" id="PS51206">
    <property type="entry name" value="SF3_HELICASE_1"/>
    <property type="match status" value="1"/>
</dbReference>
<dbReference type="GO" id="GO:0016787">
    <property type="term" value="F:hydrolase activity"/>
    <property type="evidence" value="ECO:0007669"/>
    <property type="project" value="UniProtKB-KW"/>
</dbReference>
<feature type="region of interest" description="Disordered" evidence="4">
    <location>
        <begin position="1"/>
        <end position="33"/>
    </location>
</feature>
<reference evidence="6 7" key="1">
    <citation type="submission" date="2017-10" db="EMBL/GenBank/DDBJ databases">
        <authorList>
            <person name="Banno H."/>
            <person name="Chua N.-H."/>
        </authorList>
    </citation>
    <scope>NUCLEOTIDE SEQUENCE [LARGE SCALE GENOMIC DNA]</scope>
    <source>
        <strain evidence="6 7">YW11</strain>
    </source>
</reference>
<dbReference type="SUPFAM" id="SSF52540">
    <property type="entry name" value="P-loop containing nucleoside triphosphate hydrolases"/>
    <property type="match status" value="1"/>
</dbReference>
<dbReference type="GO" id="GO:0005524">
    <property type="term" value="F:ATP binding"/>
    <property type="evidence" value="ECO:0007669"/>
    <property type="project" value="UniProtKB-KW"/>
</dbReference>
<evidence type="ECO:0000259" key="5">
    <source>
        <dbReference type="PROSITE" id="PS51206"/>
    </source>
</evidence>
<dbReference type="Proteomes" id="UP000223527">
    <property type="component" value="Unassembled WGS sequence"/>
</dbReference>
<name>A0A2C7AB05_9PROT</name>